<reference evidence="1 2" key="1">
    <citation type="journal article" date="2023" name="Sci. Data">
        <title>Genome assembly of the Korean intertidal mud-creeper Batillaria attramentaria.</title>
        <authorList>
            <person name="Patra A.K."/>
            <person name="Ho P.T."/>
            <person name="Jun S."/>
            <person name="Lee S.J."/>
            <person name="Kim Y."/>
            <person name="Won Y.J."/>
        </authorList>
    </citation>
    <scope>NUCLEOTIDE SEQUENCE [LARGE SCALE GENOMIC DNA]</scope>
    <source>
        <strain evidence="1">Wonlab-2016</strain>
    </source>
</reference>
<evidence type="ECO:0000313" key="1">
    <source>
        <dbReference type="EMBL" id="KAK7491113.1"/>
    </source>
</evidence>
<organism evidence="1 2">
    <name type="scientific">Batillaria attramentaria</name>
    <dbReference type="NCBI Taxonomy" id="370345"/>
    <lineage>
        <taxon>Eukaryota</taxon>
        <taxon>Metazoa</taxon>
        <taxon>Spiralia</taxon>
        <taxon>Lophotrochozoa</taxon>
        <taxon>Mollusca</taxon>
        <taxon>Gastropoda</taxon>
        <taxon>Caenogastropoda</taxon>
        <taxon>Sorbeoconcha</taxon>
        <taxon>Cerithioidea</taxon>
        <taxon>Batillariidae</taxon>
        <taxon>Batillaria</taxon>
    </lineage>
</organism>
<keyword evidence="2" id="KW-1185">Reference proteome</keyword>
<name>A0ABD0KVF2_9CAEN</name>
<sequence length="119" mass="13754">CDCVEWSLRILLSVTLGRVQKNSVHLEYRLSSSRRVHMDMARFFNFWTKKEPDIAQSQQGACVSPPKSPLSSPVKTNIIRTEKYPEGSVNIYNRFDLQFVLQSIETADCYLKVRFFCAS</sequence>
<proteinExistence type="predicted"/>
<gene>
    <name evidence="1" type="ORF">BaRGS_00017677</name>
</gene>
<dbReference type="Proteomes" id="UP001519460">
    <property type="component" value="Unassembled WGS sequence"/>
</dbReference>
<dbReference type="EMBL" id="JACVVK020000119">
    <property type="protein sequence ID" value="KAK7491113.1"/>
    <property type="molecule type" value="Genomic_DNA"/>
</dbReference>
<protein>
    <submittedName>
        <fullName evidence="1">Uncharacterized protein</fullName>
    </submittedName>
</protein>
<comment type="caution">
    <text evidence="1">The sequence shown here is derived from an EMBL/GenBank/DDBJ whole genome shotgun (WGS) entry which is preliminary data.</text>
</comment>
<dbReference type="AlphaFoldDB" id="A0ABD0KVF2"/>
<feature type="non-terminal residue" evidence="1">
    <location>
        <position position="1"/>
    </location>
</feature>
<accession>A0ABD0KVF2</accession>
<evidence type="ECO:0000313" key="2">
    <source>
        <dbReference type="Proteomes" id="UP001519460"/>
    </source>
</evidence>